<dbReference type="PANTHER" id="PTHR43265:SF1">
    <property type="entry name" value="ESTERASE ESTD"/>
    <property type="match status" value="1"/>
</dbReference>
<dbReference type="InterPro" id="IPR053145">
    <property type="entry name" value="AB_hydrolase_Est10"/>
</dbReference>
<evidence type="ECO:0000313" key="3">
    <source>
        <dbReference type="EMBL" id="TCC95407.1"/>
    </source>
</evidence>
<dbReference type="PANTHER" id="PTHR43265">
    <property type="entry name" value="ESTERASE ESTD"/>
    <property type="match status" value="1"/>
</dbReference>
<dbReference type="OrthoDB" id="9809549at2"/>
<dbReference type="InterPro" id="IPR022742">
    <property type="entry name" value="Hydrolase_4"/>
</dbReference>
<name>A0A4R0N7E0_9SPHI</name>
<reference evidence="3 4" key="1">
    <citation type="submission" date="2019-02" db="EMBL/GenBank/DDBJ databases">
        <title>Pedobacter sp. RP-3-8 sp. nov., isolated from Arctic soil.</title>
        <authorList>
            <person name="Dahal R.H."/>
        </authorList>
    </citation>
    <scope>NUCLEOTIDE SEQUENCE [LARGE SCALE GENOMIC DNA]</scope>
    <source>
        <strain evidence="3 4">RP-3-8</strain>
    </source>
</reference>
<evidence type="ECO:0000313" key="4">
    <source>
        <dbReference type="Proteomes" id="UP000291117"/>
    </source>
</evidence>
<comment type="caution">
    <text evidence="3">The sequence shown here is derived from an EMBL/GenBank/DDBJ whole genome shotgun (WGS) entry which is preliminary data.</text>
</comment>
<dbReference type="Pfam" id="PF12146">
    <property type="entry name" value="Hydrolase_4"/>
    <property type="match status" value="1"/>
</dbReference>
<proteinExistence type="predicted"/>
<gene>
    <name evidence="3" type="ORF">EZ444_14835</name>
</gene>
<dbReference type="GO" id="GO:0052689">
    <property type="term" value="F:carboxylic ester hydrolase activity"/>
    <property type="evidence" value="ECO:0007669"/>
    <property type="project" value="TreeGrafter"/>
</dbReference>
<dbReference type="Proteomes" id="UP000291117">
    <property type="component" value="Unassembled WGS sequence"/>
</dbReference>
<evidence type="ECO:0000256" key="1">
    <source>
        <dbReference type="ARBA" id="ARBA00022801"/>
    </source>
</evidence>
<organism evidence="3 4">
    <name type="scientific">Pedobacter hiemivivus</name>
    <dbReference type="NCBI Taxonomy" id="2530454"/>
    <lineage>
        <taxon>Bacteria</taxon>
        <taxon>Pseudomonadati</taxon>
        <taxon>Bacteroidota</taxon>
        <taxon>Sphingobacteriia</taxon>
        <taxon>Sphingobacteriales</taxon>
        <taxon>Sphingobacteriaceae</taxon>
        <taxon>Pedobacter</taxon>
    </lineage>
</organism>
<dbReference type="SUPFAM" id="SSF53474">
    <property type="entry name" value="alpha/beta-Hydrolases"/>
    <property type="match status" value="1"/>
</dbReference>
<accession>A0A4R0N7E0</accession>
<dbReference type="GO" id="GO:0006508">
    <property type="term" value="P:proteolysis"/>
    <property type="evidence" value="ECO:0007669"/>
    <property type="project" value="InterPro"/>
</dbReference>
<evidence type="ECO:0000259" key="2">
    <source>
        <dbReference type="Pfam" id="PF12146"/>
    </source>
</evidence>
<dbReference type="EMBL" id="SJSM01000009">
    <property type="protein sequence ID" value="TCC95407.1"/>
    <property type="molecule type" value="Genomic_DNA"/>
</dbReference>
<dbReference type="PROSITE" id="PS00708">
    <property type="entry name" value="PRO_ENDOPEP_SER"/>
    <property type="match status" value="1"/>
</dbReference>
<feature type="domain" description="Serine aminopeptidase S33" evidence="2">
    <location>
        <begin position="202"/>
        <end position="325"/>
    </location>
</feature>
<dbReference type="InterPro" id="IPR002471">
    <property type="entry name" value="Pept_S9_AS"/>
</dbReference>
<dbReference type="Gene3D" id="3.40.50.1820">
    <property type="entry name" value="alpha/beta hydrolase"/>
    <property type="match status" value="1"/>
</dbReference>
<protein>
    <submittedName>
        <fullName evidence="3">Alpha/beta fold hydrolase</fullName>
    </submittedName>
</protein>
<keyword evidence="4" id="KW-1185">Reference proteome</keyword>
<dbReference type="InterPro" id="IPR029058">
    <property type="entry name" value="AB_hydrolase_fold"/>
</dbReference>
<keyword evidence="1 3" id="KW-0378">Hydrolase</keyword>
<dbReference type="AlphaFoldDB" id="A0A4R0N7E0"/>
<sequence>MQRIIIKFNLHHMIKSIHSTIALILLSSTLFAQEPIGTWYGTLNIQGTSLPLVFHIIKAGSEYVTTMDSPQQGAKSMPTSKTTFTNKTLTVEASNIGMKYTGTYIPDSNKINGTFEQKTIRTMLVLNTKQEKQTRPQDPKDFPYKQEEVTFTNTAGGSNLAGTLTLPANGKASKIVVLISGSGPQNRNEELTPFNHRPFLVLSDYLTRQGIAVLRYDDRGIGKSTGIFSKATTADFADDAEAAVKYILSRPDLKTMTIGLVGHSEGGMIAPIVASRNPNVKFLVLMAGPGIPIAQLYAQQIGDAMKLAGVPADEVVQKMASNLKIFTAMNDVKDLPLPHAEAQVELSLRKELDLEPLESLDRTAKESIVQQTLNQYKTPWFRYFISFDPAVYLTKVKCPVLALNGTLDFQVESAANLAGIKAGLQKAGNKRFEIVPMEGLNHLFQKANTGAESEYGNIEETLNPAALQKISSWMNGI</sequence>
<dbReference type="GO" id="GO:0004252">
    <property type="term" value="F:serine-type endopeptidase activity"/>
    <property type="evidence" value="ECO:0007669"/>
    <property type="project" value="InterPro"/>
</dbReference>